<dbReference type="AlphaFoldDB" id="A0A8D3CLR6"/>
<evidence type="ECO:0000313" key="1">
    <source>
        <dbReference type="Ensembl" id="ENSSMAP00000048224.1"/>
    </source>
</evidence>
<protein>
    <submittedName>
        <fullName evidence="1">Uncharacterized protein</fullName>
    </submittedName>
</protein>
<dbReference type="Proteomes" id="UP000694558">
    <property type="component" value="Chromosome 8"/>
</dbReference>
<organism evidence="1 2">
    <name type="scientific">Scophthalmus maximus</name>
    <name type="common">Turbot</name>
    <name type="synonym">Psetta maxima</name>
    <dbReference type="NCBI Taxonomy" id="52904"/>
    <lineage>
        <taxon>Eukaryota</taxon>
        <taxon>Metazoa</taxon>
        <taxon>Chordata</taxon>
        <taxon>Craniata</taxon>
        <taxon>Vertebrata</taxon>
        <taxon>Euteleostomi</taxon>
        <taxon>Actinopterygii</taxon>
        <taxon>Neopterygii</taxon>
        <taxon>Teleostei</taxon>
        <taxon>Neoteleostei</taxon>
        <taxon>Acanthomorphata</taxon>
        <taxon>Carangaria</taxon>
        <taxon>Pleuronectiformes</taxon>
        <taxon>Pleuronectoidei</taxon>
        <taxon>Scophthalmidae</taxon>
        <taxon>Scophthalmus</taxon>
    </lineage>
</organism>
<dbReference type="Ensembl" id="ENSSMAT00000046384.1">
    <property type="protein sequence ID" value="ENSSMAP00000048224.1"/>
    <property type="gene ID" value="ENSSMAG00000027862.1"/>
</dbReference>
<proteinExistence type="predicted"/>
<name>A0A8D3CLR6_SCOMX</name>
<reference evidence="1" key="1">
    <citation type="submission" date="2023-05" db="EMBL/GenBank/DDBJ databases">
        <title>High-quality long-read genome of Scophthalmus maximus.</title>
        <authorList>
            <person name="Lien S."/>
            <person name="Martinez P."/>
        </authorList>
    </citation>
    <scope>NUCLEOTIDE SEQUENCE [LARGE SCALE GENOMIC DNA]</scope>
</reference>
<accession>A0A8D3CLR6</accession>
<sequence length="102" mass="11711">MVGVRGVRAAVRGNLQVQQRLEERMGFPYLVTGADIYSIFQEFKDFVNISRPGRSKETGATEHKHVLSFNIRFLSVLVVFPHRWCLKVDTKLQESVDLLAYV</sequence>
<evidence type="ECO:0000313" key="2">
    <source>
        <dbReference type="Proteomes" id="UP000694558"/>
    </source>
</evidence>
<reference evidence="1" key="2">
    <citation type="submission" date="2025-08" db="UniProtKB">
        <authorList>
            <consortium name="Ensembl"/>
        </authorList>
    </citation>
    <scope>IDENTIFICATION</scope>
</reference>